<dbReference type="AlphaFoldDB" id="A0A699YLH9"/>
<accession>A0A699YLH9</accession>
<keyword evidence="2" id="KW-1185">Reference proteome</keyword>
<evidence type="ECO:0000313" key="2">
    <source>
        <dbReference type="Proteomes" id="UP000485058"/>
    </source>
</evidence>
<gene>
    <name evidence="1" type="ORF">HaLaN_06583</name>
</gene>
<proteinExistence type="predicted"/>
<sequence length="75" mass="8612">MSNDFASHMVWLLAGAAELSEELNQGMFADMRYATLHIPWALLQRDDFGACTEARKAFNEFNEHVQADRNKQFCT</sequence>
<evidence type="ECO:0000313" key="1">
    <source>
        <dbReference type="EMBL" id="GFH11137.1"/>
    </source>
</evidence>
<dbReference type="Proteomes" id="UP000485058">
    <property type="component" value="Unassembled WGS sequence"/>
</dbReference>
<reference evidence="1 2" key="1">
    <citation type="submission" date="2020-02" db="EMBL/GenBank/DDBJ databases">
        <title>Draft genome sequence of Haematococcus lacustris strain NIES-144.</title>
        <authorList>
            <person name="Morimoto D."/>
            <person name="Nakagawa S."/>
            <person name="Yoshida T."/>
            <person name="Sawayama S."/>
        </authorList>
    </citation>
    <scope>NUCLEOTIDE SEQUENCE [LARGE SCALE GENOMIC DNA]</scope>
    <source>
        <strain evidence="1 2">NIES-144</strain>
    </source>
</reference>
<organism evidence="1 2">
    <name type="scientific">Haematococcus lacustris</name>
    <name type="common">Green alga</name>
    <name type="synonym">Haematococcus pluvialis</name>
    <dbReference type="NCBI Taxonomy" id="44745"/>
    <lineage>
        <taxon>Eukaryota</taxon>
        <taxon>Viridiplantae</taxon>
        <taxon>Chlorophyta</taxon>
        <taxon>core chlorophytes</taxon>
        <taxon>Chlorophyceae</taxon>
        <taxon>CS clade</taxon>
        <taxon>Chlamydomonadales</taxon>
        <taxon>Haematococcaceae</taxon>
        <taxon>Haematococcus</taxon>
    </lineage>
</organism>
<name>A0A699YLH9_HAELA</name>
<dbReference type="EMBL" id="BLLF01000377">
    <property type="protein sequence ID" value="GFH11137.1"/>
    <property type="molecule type" value="Genomic_DNA"/>
</dbReference>
<comment type="caution">
    <text evidence="1">The sequence shown here is derived from an EMBL/GenBank/DDBJ whole genome shotgun (WGS) entry which is preliminary data.</text>
</comment>
<protein>
    <submittedName>
        <fullName evidence="1">Uncharacterized protein</fullName>
    </submittedName>
</protein>